<evidence type="ECO:0000313" key="3">
    <source>
        <dbReference type="EMBL" id="GIG93948.1"/>
    </source>
</evidence>
<protein>
    <submittedName>
        <fullName evidence="3">Uncharacterized protein</fullName>
    </submittedName>
</protein>
<sequence>MDRTRIARSLLSTAAATFVATSLALAAMPAARGAAPDSESAVDGEPRAEKRLEDDKPLEANPALTAPGIAPELLAKAAPDECFGGSSPPPRAWAGCEDGQPKVNQSYVWGLAASGDNLWFGTAPNVQCLTIGTSLAVTAPIENDDYVCEYGESPQRSENPAIPPAGGDWRPPKIYVYNKPTRKMVDKTAAIRGRSEVDRQRLESTVGIRAAGSHQGVVLLGGPSILGLNLFAFDGTSGRYLGSTTLPAYGTIRNFLVADHALYAGVGMGIDGQAGGAVLRWAGSKRSPFAFSMVASLPQQVADLVVHKGRMFVTTWPSVARSFDSEHTAGVWMSPYLVDGSRGLTTADINAWKQVWNVSQYEPDPVVAATYGLGGLASYDGNLYWGTMHVPMKAAQAHTTRYAPESEAQNLLATKNTQRSASIFRASRFDKGKATADLLYGAAELPAFDPEANNGAGDWQLKPTGYKPRYGAAGFGSSYNNYTWKMLVAGGSLYIGTMDWSYLVKDLPVELRSAVEGGLGAVDPASYGGDLWEFDGTNGPAKPVDTSGVGNYLNYGIRTMVVDGPAVYLGMANPMNLRTDRSDDIPEGGWELIRLPGANAPSTAKEKTAVGAQR</sequence>
<evidence type="ECO:0000256" key="1">
    <source>
        <dbReference type="SAM" id="MobiDB-lite"/>
    </source>
</evidence>
<dbReference type="RefSeq" id="WP_239311561.1">
    <property type="nucleotide sequence ID" value="NZ_BAAAZQ010000002.1"/>
</dbReference>
<feature type="compositionally biased region" description="Basic and acidic residues" evidence="1">
    <location>
        <begin position="44"/>
        <end position="58"/>
    </location>
</feature>
<reference evidence="3 4" key="1">
    <citation type="submission" date="2021-01" db="EMBL/GenBank/DDBJ databases">
        <title>Whole genome shotgun sequence of Plantactinospora mayteni NBRC 109088.</title>
        <authorList>
            <person name="Komaki H."/>
            <person name="Tamura T."/>
        </authorList>
    </citation>
    <scope>NUCLEOTIDE SEQUENCE [LARGE SCALE GENOMIC DNA]</scope>
    <source>
        <strain evidence="3 4">NBRC 109088</strain>
    </source>
</reference>
<comment type="caution">
    <text evidence="3">The sequence shown here is derived from an EMBL/GenBank/DDBJ whole genome shotgun (WGS) entry which is preliminary data.</text>
</comment>
<name>A0ABQ4EGU4_9ACTN</name>
<feature type="chain" id="PRO_5047282309" evidence="2">
    <location>
        <begin position="27"/>
        <end position="614"/>
    </location>
</feature>
<dbReference type="EMBL" id="BONX01000003">
    <property type="protein sequence ID" value="GIG93948.1"/>
    <property type="molecule type" value="Genomic_DNA"/>
</dbReference>
<proteinExistence type="predicted"/>
<feature type="signal peptide" evidence="2">
    <location>
        <begin position="1"/>
        <end position="26"/>
    </location>
</feature>
<accession>A0ABQ4EGU4</accession>
<organism evidence="3 4">
    <name type="scientific">Plantactinospora mayteni</name>
    <dbReference type="NCBI Taxonomy" id="566021"/>
    <lineage>
        <taxon>Bacteria</taxon>
        <taxon>Bacillati</taxon>
        <taxon>Actinomycetota</taxon>
        <taxon>Actinomycetes</taxon>
        <taxon>Micromonosporales</taxon>
        <taxon>Micromonosporaceae</taxon>
        <taxon>Plantactinospora</taxon>
    </lineage>
</organism>
<gene>
    <name evidence="3" type="ORF">Pma05_05210</name>
</gene>
<evidence type="ECO:0000313" key="4">
    <source>
        <dbReference type="Proteomes" id="UP000621500"/>
    </source>
</evidence>
<keyword evidence="4" id="KW-1185">Reference proteome</keyword>
<keyword evidence="2" id="KW-0732">Signal</keyword>
<feature type="region of interest" description="Disordered" evidence="1">
    <location>
        <begin position="32"/>
        <end position="64"/>
    </location>
</feature>
<dbReference type="Proteomes" id="UP000621500">
    <property type="component" value="Unassembled WGS sequence"/>
</dbReference>
<evidence type="ECO:0000256" key="2">
    <source>
        <dbReference type="SAM" id="SignalP"/>
    </source>
</evidence>